<proteinExistence type="predicted"/>
<evidence type="ECO:0000313" key="3">
    <source>
        <dbReference type="EMBL" id="MXO88163.1"/>
    </source>
</evidence>
<feature type="region of interest" description="Disordered" evidence="1">
    <location>
        <begin position="130"/>
        <end position="177"/>
    </location>
</feature>
<feature type="transmembrane region" description="Helical" evidence="2">
    <location>
        <begin position="99"/>
        <end position="120"/>
    </location>
</feature>
<evidence type="ECO:0000256" key="1">
    <source>
        <dbReference type="SAM" id="MobiDB-lite"/>
    </source>
</evidence>
<dbReference type="Proteomes" id="UP000435243">
    <property type="component" value="Unassembled WGS sequence"/>
</dbReference>
<keyword evidence="2" id="KW-0812">Transmembrane</keyword>
<feature type="region of interest" description="Disordered" evidence="1">
    <location>
        <begin position="213"/>
        <end position="232"/>
    </location>
</feature>
<protein>
    <submittedName>
        <fullName evidence="3">Uncharacterized protein</fullName>
    </submittedName>
</protein>
<sequence length="232" mass="25623">MPGNLLENVQVKLPLIERIWHVDGSLELDPPRSAADAFDRLSPLLEASGTTFEIDGDTLTYTKENPAAQDKLATFTRGTLQLVEQSGRSKLFYKLSSPALLMCFLAPLLFLGFAQAMILINDLEKPATEARADAAEEDEQEDEVKPLHPLDVFLGAPAPEKPEDKKEEEEDEDKGHSPTPAYVFAALFAALYVVGRILEPWLVRRHFSKALSGNPEFSDAKNTQHTGAQHPS</sequence>
<dbReference type="EMBL" id="WTYY01000002">
    <property type="protein sequence ID" value="MXO88163.1"/>
    <property type="molecule type" value="Genomic_DNA"/>
</dbReference>
<gene>
    <name evidence="3" type="ORF">GRI32_05350</name>
</gene>
<feature type="transmembrane region" description="Helical" evidence="2">
    <location>
        <begin position="181"/>
        <end position="198"/>
    </location>
</feature>
<evidence type="ECO:0000256" key="2">
    <source>
        <dbReference type="SAM" id="Phobius"/>
    </source>
</evidence>
<dbReference type="OrthoDB" id="7282338at2"/>
<feature type="compositionally biased region" description="Polar residues" evidence="1">
    <location>
        <begin position="220"/>
        <end position="232"/>
    </location>
</feature>
<keyword evidence="2" id="KW-1133">Transmembrane helix</keyword>
<comment type="caution">
    <text evidence="3">The sequence shown here is derived from an EMBL/GenBank/DDBJ whole genome shotgun (WGS) entry which is preliminary data.</text>
</comment>
<name>A0A844ZKT9_9SPHN</name>
<dbReference type="AlphaFoldDB" id="A0A844ZKT9"/>
<reference evidence="3 4" key="1">
    <citation type="submission" date="2019-12" db="EMBL/GenBank/DDBJ databases">
        <title>Genomic-based taxomic classification of the family Erythrobacteraceae.</title>
        <authorList>
            <person name="Xu L."/>
        </authorList>
    </citation>
    <scope>NUCLEOTIDE SEQUENCE [LARGE SCALE GENOMIC DNA]</scope>
    <source>
        <strain evidence="3 4">JCM 16339</strain>
    </source>
</reference>
<keyword evidence="2" id="KW-0472">Membrane</keyword>
<organism evidence="3 4">
    <name type="scientific">Alteraurantiacibacter aestuarii</name>
    <dbReference type="NCBI Taxonomy" id="650004"/>
    <lineage>
        <taxon>Bacteria</taxon>
        <taxon>Pseudomonadati</taxon>
        <taxon>Pseudomonadota</taxon>
        <taxon>Alphaproteobacteria</taxon>
        <taxon>Sphingomonadales</taxon>
        <taxon>Erythrobacteraceae</taxon>
        <taxon>Alteraurantiacibacter</taxon>
    </lineage>
</organism>
<accession>A0A844ZKT9</accession>
<evidence type="ECO:0000313" key="4">
    <source>
        <dbReference type="Proteomes" id="UP000435243"/>
    </source>
</evidence>
<keyword evidence="4" id="KW-1185">Reference proteome</keyword>
<dbReference type="RefSeq" id="WP_160590160.1">
    <property type="nucleotide sequence ID" value="NZ_BAAAFP010000002.1"/>
</dbReference>